<dbReference type="InterPro" id="IPR050833">
    <property type="entry name" value="Poly_Biosynth_Transport"/>
</dbReference>
<feature type="transmembrane region" description="Helical" evidence="6">
    <location>
        <begin position="326"/>
        <end position="347"/>
    </location>
</feature>
<feature type="transmembrane region" description="Helical" evidence="6">
    <location>
        <begin position="354"/>
        <end position="374"/>
    </location>
</feature>
<reference evidence="7 8" key="1">
    <citation type="journal article" date="2022" name="Int. J. Syst. Evol. Microbiol.">
        <title>Noviherbaspirillum aridicola sp. nov., isolated from an arid soil in Pakistan.</title>
        <authorList>
            <person name="Khan I.U."/>
            <person name="Saqib M."/>
            <person name="Amin A."/>
            <person name="Hussain F."/>
            <person name="Li L."/>
            <person name="Liu Y.H."/>
            <person name="Fang B.Z."/>
            <person name="Ahmed I."/>
            <person name="Li W.J."/>
        </authorList>
    </citation>
    <scope>NUCLEOTIDE SEQUENCE [LARGE SCALE GENOMIC DNA]</scope>
    <source>
        <strain evidence="7 8">NCCP-691</strain>
    </source>
</reference>
<comment type="subcellular location">
    <subcellularLocation>
        <location evidence="1">Cell membrane</location>
        <topology evidence="1">Multi-pass membrane protein</topology>
    </subcellularLocation>
</comment>
<feature type="transmembrane region" description="Helical" evidence="6">
    <location>
        <begin position="82"/>
        <end position="101"/>
    </location>
</feature>
<feature type="transmembrane region" description="Helical" evidence="6">
    <location>
        <begin position="380"/>
        <end position="401"/>
    </location>
</feature>
<dbReference type="RefSeq" id="WP_220808862.1">
    <property type="nucleotide sequence ID" value="NZ_BPMK01000010.1"/>
</dbReference>
<keyword evidence="5 6" id="KW-0472">Membrane</keyword>
<evidence type="ECO:0008006" key="9">
    <source>
        <dbReference type="Google" id="ProtNLM"/>
    </source>
</evidence>
<dbReference type="PANTHER" id="PTHR30250">
    <property type="entry name" value="PST FAMILY PREDICTED COLANIC ACID TRANSPORTER"/>
    <property type="match status" value="1"/>
</dbReference>
<dbReference type="InterPro" id="IPR002797">
    <property type="entry name" value="Polysacc_synth"/>
</dbReference>
<evidence type="ECO:0000313" key="8">
    <source>
        <dbReference type="Proteomes" id="UP000887222"/>
    </source>
</evidence>
<feature type="transmembrane region" description="Helical" evidence="6">
    <location>
        <begin position="287"/>
        <end position="314"/>
    </location>
</feature>
<feature type="transmembrane region" description="Helical" evidence="6">
    <location>
        <begin position="140"/>
        <end position="161"/>
    </location>
</feature>
<keyword evidence="2" id="KW-1003">Cell membrane</keyword>
<evidence type="ECO:0000256" key="4">
    <source>
        <dbReference type="ARBA" id="ARBA00022989"/>
    </source>
</evidence>
<evidence type="ECO:0000256" key="5">
    <source>
        <dbReference type="ARBA" id="ARBA00023136"/>
    </source>
</evidence>
<dbReference type="Proteomes" id="UP000887222">
    <property type="component" value="Unassembled WGS sequence"/>
</dbReference>
<feature type="transmembrane region" description="Helical" evidence="6">
    <location>
        <begin position="7"/>
        <end position="27"/>
    </location>
</feature>
<keyword evidence="8" id="KW-1185">Reference proteome</keyword>
<keyword evidence="4 6" id="KW-1133">Transmembrane helix</keyword>
<gene>
    <name evidence="7" type="ORF">NCCP691_25220</name>
</gene>
<dbReference type="PANTHER" id="PTHR30250:SF11">
    <property type="entry name" value="O-ANTIGEN TRANSPORTER-RELATED"/>
    <property type="match status" value="1"/>
</dbReference>
<keyword evidence="3 6" id="KW-0812">Transmembrane</keyword>
<name>A0ABQ4Q5N0_9BURK</name>
<accession>A0ABQ4Q5N0</accession>
<evidence type="ECO:0000313" key="7">
    <source>
        <dbReference type="EMBL" id="GIZ52508.1"/>
    </source>
</evidence>
<evidence type="ECO:0000256" key="3">
    <source>
        <dbReference type="ARBA" id="ARBA00022692"/>
    </source>
</evidence>
<organism evidence="7 8">
    <name type="scientific">Noviherbaspirillum aridicola</name>
    <dbReference type="NCBI Taxonomy" id="2849687"/>
    <lineage>
        <taxon>Bacteria</taxon>
        <taxon>Pseudomonadati</taxon>
        <taxon>Pseudomonadota</taxon>
        <taxon>Betaproteobacteria</taxon>
        <taxon>Burkholderiales</taxon>
        <taxon>Oxalobacteraceae</taxon>
        <taxon>Noviherbaspirillum</taxon>
    </lineage>
</organism>
<evidence type="ECO:0000256" key="6">
    <source>
        <dbReference type="SAM" id="Phobius"/>
    </source>
</evidence>
<comment type="caution">
    <text evidence="7">The sequence shown here is derived from an EMBL/GenBank/DDBJ whole genome shotgun (WGS) entry which is preliminary data.</text>
</comment>
<evidence type="ECO:0000256" key="2">
    <source>
        <dbReference type="ARBA" id="ARBA00022475"/>
    </source>
</evidence>
<feature type="transmembrane region" description="Helical" evidence="6">
    <location>
        <begin position="107"/>
        <end position="128"/>
    </location>
</feature>
<dbReference type="Pfam" id="PF01943">
    <property type="entry name" value="Polysacc_synt"/>
    <property type="match status" value="1"/>
</dbReference>
<protein>
    <recommendedName>
        <fullName evidence="9">O-antigen/teichoic acid export membrane protein</fullName>
    </recommendedName>
</protein>
<sequence>MKARHFVHTAVSIGSRLLSSLVLFVLLARLLGPTDFGHFTFAFGVSVLAALIVDFGFAGFLLREVGVDASRAAALVQTSFWAKLWLAAVYAVSAAVLLPLAGDAMPLSLTAPLFVAAGLASFADFFIAPLRGMARYAREAAIVTSSNVMALALGAGAALAYGTPQAVAWALLAARAVYLVIAWRAAAATVAGFTLAVPSGTSAWQTLSRVWPYGVDGMLTTAWSQLDVVLVRLLFGAQAVGLYAAGQKIVQGAASLIPVIGNVMIPSLSRMVGGGAPGMRGAMLRTVAALAACGVVFGLPLLLFPVALAVLLYGAEFAGVGHLLPVFGALLIVRFAAAGTGIVATASGFQKKRVAVQIGGMAAFLALVAVVWVAGLEVRAFIGAYIVAMAAIGAAYARLWWKPPNERRPTTACCANH</sequence>
<proteinExistence type="predicted"/>
<feature type="transmembrane region" description="Helical" evidence="6">
    <location>
        <begin position="39"/>
        <end position="62"/>
    </location>
</feature>
<evidence type="ECO:0000256" key="1">
    <source>
        <dbReference type="ARBA" id="ARBA00004651"/>
    </source>
</evidence>
<dbReference type="EMBL" id="BPMK01000010">
    <property type="protein sequence ID" value="GIZ52508.1"/>
    <property type="molecule type" value="Genomic_DNA"/>
</dbReference>